<dbReference type="EMBL" id="JACGWN010000003">
    <property type="protein sequence ID" value="KAL0454681.1"/>
    <property type="molecule type" value="Genomic_DNA"/>
</dbReference>
<organism evidence="1">
    <name type="scientific">Sesamum latifolium</name>
    <dbReference type="NCBI Taxonomy" id="2727402"/>
    <lineage>
        <taxon>Eukaryota</taxon>
        <taxon>Viridiplantae</taxon>
        <taxon>Streptophyta</taxon>
        <taxon>Embryophyta</taxon>
        <taxon>Tracheophyta</taxon>
        <taxon>Spermatophyta</taxon>
        <taxon>Magnoliopsida</taxon>
        <taxon>eudicotyledons</taxon>
        <taxon>Gunneridae</taxon>
        <taxon>Pentapetalae</taxon>
        <taxon>asterids</taxon>
        <taxon>lamiids</taxon>
        <taxon>Lamiales</taxon>
        <taxon>Pedaliaceae</taxon>
        <taxon>Sesamum</taxon>
    </lineage>
</organism>
<dbReference type="AlphaFoldDB" id="A0AAW2XPL2"/>
<gene>
    <name evidence="1" type="ORF">Slati_0807300</name>
</gene>
<name>A0AAW2XPL2_9LAMI</name>
<sequence>MAFILPKGVIKKIEKRLRSFLWKGTASSGYPKVAWDQVCKPLAEGGQRLKDILALNRALMSRHLWAIIARDRNSIWVKWIVQTRLRDKSLWTVTEGKGSWGWRKLLKLRPILQTNIQFCVGDGMRFSLWHDPWHTLGPLILHYPWGPQLTGTCSSATLSLVLDNDRVTWRSNGGAFSTSSAYYLFRPPSPKEQNRRRFQSTSHPLVIVGSLIVDEIKQRILCASLRYSVSTCGLYRLWQIPWPVDGEAA</sequence>
<proteinExistence type="predicted"/>
<accession>A0AAW2XPL2</accession>
<reference evidence="1" key="2">
    <citation type="journal article" date="2024" name="Plant">
        <title>Genomic evolution and insights into agronomic trait innovations of Sesamum species.</title>
        <authorList>
            <person name="Miao H."/>
            <person name="Wang L."/>
            <person name="Qu L."/>
            <person name="Liu H."/>
            <person name="Sun Y."/>
            <person name="Le M."/>
            <person name="Wang Q."/>
            <person name="Wei S."/>
            <person name="Zheng Y."/>
            <person name="Lin W."/>
            <person name="Duan Y."/>
            <person name="Cao H."/>
            <person name="Xiong S."/>
            <person name="Wang X."/>
            <person name="Wei L."/>
            <person name="Li C."/>
            <person name="Ma Q."/>
            <person name="Ju M."/>
            <person name="Zhao R."/>
            <person name="Li G."/>
            <person name="Mu C."/>
            <person name="Tian Q."/>
            <person name="Mei H."/>
            <person name="Zhang T."/>
            <person name="Gao T."/>
            <person name="Zhang H."/>
        </authorList>
    </citation>
    <scope>NUCLEOTIDE SEQUENCE</scope>
    <source>
        <strain evidence="1">KEN1</strain>
    </source>
</reference>
<dbReference type="PANTHER" id="PTHR33116">
    <property type="entry name" value="REVERSE TRANSCRIPTASE ZINC-BINDING DOMAIN-CONTAINING PROTEIN-RELATED-RELATED"/>
    <property type="match status" value="1"/>
</dbReference>
<protein>
    <submittedName>
        <fullName evidence="1">Uncharacterized protein</fullName>
    </submittedName>
</protein>
<dbReference type="PANTHER" id="PTHR33116:SF78">
    <property type="entry name" value="OS12G0587133 PROTEIN"/>
    <property type="match status" value="1"/>
</dbReference>
<reference evidence="1" key="1">
    <citation type="submission" date="2020-06" db="EMBL/GenBank/DDBJ databases">
        <authorList>
            <person name="Li T."/>
            <person name="Hu X."/>
            <person name="Zhang T."/>
            <person name="Song X."/>
            <person name="Zhang H."/>
            <person name="Dai N."/>
            <person name="Sheng W."/>
            <person name="Hou X."/>
            <person name="Wei L."/>
        </authorList>
    </citation>
    <scope>NUCLEOTIDE SEQUENCE</scope>
    <source>
        <strain evidence="1">KEN1</strain>
        <tissue evidence="1">Leaf</tissue>
    </source>
</reference>
<evidence type="ECO:0000313" key="1">
    <source>
        <dbReference type="EMBL" id="KAL0454681.1"/>
    </source>
</evidence>
<comment type="caution">
    <text evidence="1">The sequence shown here is derived from an EMBL/GenBank/DDBJ whole genome shotgun (WGS) entry which is preliminary data.</text>
</comment>